<keyword evidence="1" id="KW-0175">Coiled coil</keyword>
<dbReference type="EMBL" id="JAAAUY010000081">
    <property type="protein sequence ID" value="KAF9335901.1"/>
    <property type="molecule type" value="Genomic_DNA"/>
</dbReference>
<dbReference type="Proteomes" id="UP000696485">
    <property type="component" value="Unassembled WGS sequence"/>
</dbReference>
<accession>A0A9P5VPV2</accession>
<feature type="region of interest" description="Disordered" evidence="2">
    <location>
        <begin position="35"/>
        <end position="75"/>
    </location>
</feature>
<dbReference type="AlphaFoldDB" id="A0A9P5VPV2"/>
<name>A0A9P5VPV2_9FUNG</name>
<comment type="caution">
    <text evidence="3">The sequence shown here is derived from an EMBL/GenBank/DDBJ whole genome shotgun (WGS) entry which is preliminary data.</text>
</comment>
<feature type="compositionally biased region" description="Basic and acidic residues" evidence="2">
    <location>
        <begin position="66"/>
        <end position="75"/>
    </location>
</feature>
<evidence type="ECO:0000256" key="2">
    <source>
        <dbReference type="SAM" id="MobiDB-lite"/>
    </source>
</evidence>
<keyword evidence="4" id="KW-1185">Reference proteome</keyword>
<proteinExistence type="predicted"/>
<reference evidence="3" key="1">
    <citation type="journal article" date="2020" name="Fungal Divers.">
        <title>Resolving the Mortierellaceae phylogeny through synthesis of multi-gene phylogenetics and phylogenomics.</title>
        <authorList>
            <person name="Vandepol N."/>
            <person name="Liber J."/>
            <person name="Desiro A."/>
            <person name="Na H."/>
            <person name="Kennedy M."/>
            <person name="Barry K."/>
            <person name="Grigoriev I.V."/>
            <person name="Miller A.N."/>
            <person name="O'Donnell K."/>
            <person name="Stajich J.E."/>
            <person name="Bonito G."/>
        </authorList>
    </citation>
    <scope>NUCLEOTIDE SEQUENCE</scope>
    <source>
        <strain evidence="3">NVP1</strain>
    </source>
</reference>
<evidence type="ECO:0000313" key="3">
    <source>
        <dbReference type="EMBL" id="KAF9335901.1"/>
    </source>
</evidence>
<protein>
    <submittedName>
        <fullName evidence="3">Uncharacterized protein</fullName>
    </submittedName>
</protein>
<sequence length="297" mass="33889">MNYNSTAYAQDGDHYVKEQHHTYESNQHYSATAAEMEEYEHGEHVQPTHPPSESEGTPGSPQYEQGRGDEYGYEQRNDCYQQQQEVLAPAEEDQTFQTVPVEQQQARPSVDILPSLDITYELKFVKERLATIARDDDPEEEPERLVLLEIERSTEALIASRKVLSERQRQLAFMDAGDNKHPALQAEVSQLMSESKYKERQWTANKEAYYREFSSGTAVLITSTTAASVGVDGIPEPIAAAPRKLSPAEAEMRARAEKDIRMLQDQIALLQKQLNAVASRRKQMAIDAEEYQRRMEY</sequence>
<feature type="compositionally biased region" description="Low complexity" evidence="2">
    <location>
        <begin position="51"/>
        <end position="61"/>
    </location>
</feature>
<organism evidence="3 4">
    <name type="scientific">Podila minutissima</name>
    <dbReference type="NCBI Taxonomy" id="64525"/>
    <lineage>
        <taxon>Eukaryota</taxon>
        <taxon>Fungi</taxon>
        <taxon>Fungi incertae sedis</taxon>
        <taxon>Mucoromycota</taxon>
        <taxon>Mortierellomycotina</taxon>
        <taxon>Mortierellomycetes</taxon>
        <taxon>Mortierellales</taxon>
        <taxon>Mortierellaceae</taxon>
        <taxon>Podila</taxon>
    </lineage>
</organism>
<evidence type="ECO:0000256" key="1">
    <source>
        <dbReference type="SAM" id="Coils"/>
    </source>
</evidence>
<feature type="coiled-coil region" evidence="1">
    <location>
        <begin position="253"/>
        <end position="280"/>
    </location>
</feature>
<evidence type="ECO:0000313" key="4">
    <source>
        <dbReference type="Proteomes" id="UP000696485"/>
    </source>
</evidence>
<gene>
    <name evidence="3" type="ORF">BG006_010326</name>
</gene>